<dbReference type="Pfam" id="PF24681">
    <property type="entry name" value="Kelch_KLHDC2_KLHL20_DRC7"/>
    <property type="match status" value="2"/>
</dbReference>
<protein>
    <recommendedName>
        <fullName evidence="6">Galactose oxidase</fullName>
    </recommendedName>
</protein>
<evidence type="ECO:0000256" key="3">
    <source>
        <dbReference type="SAM" id="MobiDB-lite"/>
    </source>
</evidence>
<accession>A0ABD0LK55</accession>
<gene>
    <name evidence="4" type="ORF">BaRGS_00009013</name>
</gene>
<feature type="region of interest" description="Disordered" evidence="3">
    <location>
        <begin position="163"/>
        <end position="185"/>
    </location>
</feature>
<dbReference type="PANTHER" id="PTHR46093:SF18">
    <property type="entry name" value="FIBRONECTIN TYPE-III DOMAIN-CONTAINING PROTEIN"/>
    <property type="match status" value="1"/>
</dbReference>
<feature type="compositionally biased region" description="Acidic residues" evidence="3">
    <location>
        <begin position="164"/>
        <end position="180"/>
    </location>
</feature>
<keyword evidence="1" id="KW-0880">Kelch repeat</keyword>
<dbReference type="AlphaFoldDB" id="A0ABD0LK55"/>
<proteinExistence type="predicted"/>
<evidence type="ECO:0000256" key="2">
    <source>
        <dbReference type="ARBA" id="ARBA00022737"/>
    </source>
</evidence>
<dbReference type="Gene3D" id="2.120.10.80">
    <property type="entry name" value="Kelch-type beta propeller"/>
    <property type="match status" value="2"/>
</dbReference>
<evidence type="ECO:0008006" key="6">
    <source>
        <dbReference type="Google" id="ProtNLM"/>
    </source>
</evidence>
<keyword evidence="2" id="KW-0677">Repeat</keyword>
<reference evidence="4 5" key="1">
    <citation type="journal article" date="2023" name="Sci. Data">
        <title>Genome assembly of the Korean intertidal mud-creeper Batillaria attramentaria.</title>
        <authorList>
            <person name="Patra A.K."/>
            <person name="Ho P.T."/>
            <person name="Jun S."/>
            <person name="Lee S.J."/>
            <person name="Kim Y."/>
            <person name="Won Y.J."/>
        </authorList>
    </citation>
    <scope>NUCLEOTIDE SEQUENCE [LARGE SCALE GENOMIC DNA]</scope>
    <source>
        <strain evidence="4">Wonlab-2016</strain>
    </source>
</reference>
<dbReference type="EMBL" id="JACVVK020000042">
    <property type="protein sequence ID" value="KAK7499672.1"/>
    <property type="molecule type" value="Genomic_DNA"/>
</dbReference>
<evidence type="ECO:0000313" key="5">
    <source>
        <dbReference type="Proteomes" id="UP001519460"/>
    </source>
</evidence>
<name>A0ABD0LK55_9CAEN</name>
<evidence type="ECO:0000313" key="4">
    <source>
        <dbReference type="EMBL" id="KAK7499672.1"/>
    </source>
</evidence>
<keyword evidence="5" id="KW-1185">Reference proteome</keyword>
<comment type="caution">
    <text evidence="4">The sequence shown here is derived from an EMBL/GenBank/DDBJ whole genome shotgun (WGS) entry which is preliminary data.</text>
</comment>
<sequence length="380" mass="41315">MENGTSQSASRGLDNNVTLTLNKVQSDFPFAAREGCVACGCGGRVFVFGGVIQADGAEPQETNDLLAFDVASEKWQKVKTTGTPPPARAAASLVAVGSKLYLFGGLSHMFGWFDDVFMFDTESGKWSALDTTGSKPRARDKLQGVAIGNNIYYFGGFGPKTDQDLDDLEEESEEDEEEIPEAQTQEGAEFGWFNDLYIFDTVSRQWSQPMQMNLSMPTPRAAHGMCAIGSSIYIFGGRDIEDRQNDLHCFDTVTRKWDTSLSPKGLAPQPRSFHTLTAVGNRLVVIGGRGRSNAHFADVHIFDTDTKEWLKPQLKGAAIAARGQHTAVVVGQQLVVFGGTGQFSPETMQCQEFYTDTFRINTEEVCTGGAKVAVNGNGDA</sequence>
<dbReference type="Proteomes" id="UP001519460">
    <property type="component" value="Unassembled WGS sequence"/>
</dbReference>
<dbReference type="SUPFAM" id="SSF117281">
    <property type="entry name" value="Kelch motif"/>
    <property type="match status" value="2"/>
</dbReference>
<dbReference type="InterPro" id="IPR015915">
    <property type="entry name" value="Kelch-typ_b-propeller"/>
</dbReference>
<evidence type="ECO:0000256" key="1">
    <source>
        <dbReference type="ARBA" id="ARBA00022441"/>
    </source>
</evidence>
<organism evidence="4 5">
    <name type="scientific">Batillaria attramentaria</name>
    <dbReference type="NCBI Taxonomy" id="370345"/>
    <lineage>
        <taxon>Eukaryota</taxon>
        <taxon>Metazoa</taxon>
        <taxon>Spiralia</taxon>
        <taxon>Lophotrochozoa</taxon>
        <taxon>Mollusca</taxon>
        <taxon>Gastropoda</taxon>
        <taxon>Caenogastropoda</taxon>
        <taxon>Sorbeoconcha</taxon>
        <taxon>Cerithioidea</taxon>
        <taxon>Batillariidae</taxon>
        <taxon>Batillaria</taxon>
    </lineage>
</organism>
<dbReference type="PANTHER" id="PTHR46093">
    <property type="entry name" value="ACYL-COA-BINDING DOMAIN-CONTAINING PROTEIN 5"/>
    <property type="match status" value="1"/>
</dbReference>